<dbReference type="Proteomes" id="UP000008022">
    <property type="component" value="Unassembled WGS sequence"/>
</dbReference>
<keyword evidence="2" id="KW-1185">Reference proteome</keyword>
<accession>A0A0E0PML2</accession>
<sequence>MSGAAITGGAGGASSMERVAATTAIGDGRDVGEIEESVEQFEVAIVDKVTVIKDKASRGYQTRYVDIMFGTIGNQHNIVYLYSASSIDVNVRSEHDVIT</sequence>
<evidence type="ECO:0000313" key="1">
    <source>
        <dbReference type="EnsemblPlants" id="ORUFI05G17940.1"/>
    </source>
</evidence>
<organism evidence="1 2">
    <name type="scientific">Oryza rufipogon</name>
    <name type="common">Brownbeard rice</name>
    <name type="synonym">Asian wild rice</name>
    <dbReference type="NCBI Taxonomy" id="4529"/>
    <lineage>
        <taxon>Eukaryota</taxon>
        <taxon>Viridiplantae</taxon>
        <taxon>Streptophyta</taxon>
        <taxon>Embryophyta</taxon>
        <taxon>Tracheophyta</taxon>
        <taxon>Spermatophyta</taxon>
        <taxon>Magnoliopsida</taxon>
        <taxon>Liliopsida</taxon>
        <taxon>Poales</taxon>
        <taxon>Poaceae</taxon>
        <taxon>BOP clade</taxon>
        <taxon>Oryzoideae</taxon>
        <taxon>Oryzeae</taxon>
        <taxon>Oryzinae</taxon>
        <taxon>Oryza</taxon>
    </lineage>
</organism>
<proteinExistence type="predicted"/>
<evidence type="ECO:0000313" key="2">
    <source>
        <dbReference type="Proteomes" id="UP000008022"/>
    </source>
</evidence>
<dbReference type="HOGENOM" id="CLU_2324451_0_0_1"/>
<reference evidence="1" key="2">
    <citation type="submission" date="2015-06" db="UniProtKB">
        <authorList>
            <consortium name="EnsemblPlants"/>
        </authorList>
    </citation>
    <scope>IDENTIFICATION</scope>
</reference>
<reference evidence="2" key="1">
    <citation type="submission" date="2013-06" db="EMBL/GenBank/DDBJ databases">
        <authorList>
            <person name="Zhao Q."/>
        </authorList>
    </citation>
    <scope>NUCLEOTIDE SEQUENCE</scope>
    <source>
        <strain evidence="2">cv. W1943</strain>
    </source>
</reference>
<dbReference type="EnsemblPlants" id="ORUFI05G17940.1">
    <property type="protein sequence ID" value="ORUFI05G17940.1"/>
    <property type="gene ID" value="ORUFI05G17940"/>
</dbReference>
<name>A0A0E0PML2_ORYRU</name>
<protein>
    <submittedName>
        <fullName evidence="1">Uncharacterized protein</fullName>
    </submittedName>
</protein>
<dbReference type="Gramene" id="ORUFI05G17940.1">
    <property type="protein sequence ID" value="ORUFI05G17940.1"/>
    <property type="gene ID" value="ORUFI05G17940"/>
</dbReference>
<dbReference type="AlphaFoldDB" id="A0A0E0PML2"/>